<keyword evidence="4 12" id="KW-0645">Protease</keyword>
<dbReference type="HAMAP" id="MF_00188">
    <property type="entry name" value="Pept_M48_protease_HtpX"/>
    <property type="match status" value="1"/>
</dbReference>
<dbReference type="InterPro" id="IPR022919">
    <property type="entry name" value="Pept_M48_protease_HtpX"/>
</dbReference>
<dbReference type="PANTHER" id="PTHR43221:SF1">
    <property type="entry name" value="PROTEASE HTPX"/>
    <property type="match status" value="1"/>
</dbReference>
<dbReference type="Gene3D" id="3.30.2010.10">
    <property type="entry name" value="Metalloproteases ('zincins'), catalytic domain"/>
    <property type="match status" value="1"/>
</dbReference>
<dbReference type="GO" id="GO:0008270">
    <property type="term" value="F:zinc ion binding"/>
    <property type="evidence" value="ECO:0007669"/>
    <property type="project" value="UniProtKB-UniRule"/>
</dbReference>
<keyword evidence="7 12" id="KW-0378">Hydrolase</keyword>
<keyword evidence="3 12" id="KW-1003">Cell membrane</keyword>
<dbReference type="EMBL" id="SOAU01000001">
    <property type="protein sequence ID" value="TDT17345.1"/>
    <property type="molecule type" value="Genomic_DNA"/>
</dbReference>
<dbReference type="RefSeq" id="WP_133869641.1">
    <property type="nucleotide sequence ID" value="NZ_SOAU01000001.1"/>
</dbReference>
<organism evidence="14 15">
    <name type="scientific">Ilumatobacter fluminis</name>
    <dbReference type="NCBI Taxonomy" id="467091"/>
    <lineage>
        <taxon>Bacteria</taxon>
        <taxon>Bacillati</taxon>
        <taxon>Actinomycetota</taxon>
        <taxon>Acidimicrobiia</taxon>
        <taxon>Acidimicrobiales</taxon>
        <taxon>Ilumatobacteraceae</taxon>
        <taxon>Ilumatobacter</taxon>
    </lineage>
</organism>
<protein>
    <recommendedName>
        <fullName evidence="12">Protease HtpX homolog</fullName>
        <ecNumber evidence="12">3.4.24.-</ecNumber>
    </recommendedName>
</protein>
<comment type="caution">
    <text evidence="14">The sequence shown here is derived from an EMBL/GenBank/DDBJ whole genome shotgun (WGS) entry which is preliminary data.</text>
</comment>
<evidence type="ECO:0000313" key="15">
    <source>
        <dbReference type="Proteomes" id="UP000294558"/>
    </source>
</evidence>
<evidence type="ECO:0000313" key="14">
    <source>
        <dbReference type="EMBL" id="TDT17345.1"/>
    </source>
</evidence>
<feature type="binding site" evidence="12">
    <location>
        <position position="134"/>
    </location>
    <ligand>
        <name>Zn(2+)</name>
        <dbReference type="ChEBI" id="CHEBI:29105"/>
        <note>catalytic</note>
    </ligand>
</feature>
<dbReference type="InterPro" id="IPR050083">
    <property type="entry name" value="HtpX_protease"/>
</dbReference>
<evidence type="ECO:0000256" key="10">
    <source>
        <dbReference type="ARBA" id="ARBA00023049"/>
    </source>
</evidence>
<evidence type="ECO:0000256" key="7">
    <source>
        <dbReference type="ARBA" id="ARBA00022801"/>
    </source>
</evidence>
<keyword evidence="11 12" id="KW-0472">Membrane</keyword>
<keyword evidence="9 12" id="KW-1133">Transmembrane helix</keyword>
<dbReference type="Proteomes" id="UP000294558">
    <property type="component" value="Unassembled WGS sequence"/>
</dbReference>
<keyword evidence="5 12" id="KW-0812">Transmembrane</keyword>
<keyword evidence="6 12" id="KW-0479">Metal-binding</keyword>
<feature type="binding site" evidence="12">
    <location>
        <position position="206"/>
    </location>
    <ligand>
        <name>Zn(2+)</name>
        <dbReference type="ChEBI" id="CHEBI:29105"/>
        <note>catalytic</note>
    </ligand>
</feature>
<name>A0A4R7I1N1_9ACTN</name>
<gene>
    <name evidence="12" type="primary">htpX</name>
    <name evidence="14" type="ORF">BDK89_2953</name>
</gene>
<feature type="active site" evidence="12">
    <location>
        <position position="135"/>
    </location>
</feature>
<dbReference type="EC" id="3.4.24.-" evidence="12"/>
<dbReference type="OrthoDB" id="15218at2"/>
<comment type="similarity">
    <text evidence="2 12">Belongs to the peptidase M48B family.</text>
</comment>
<accession>A0A4R7I1N1</accession>
<keyword evidence="10 12" id="KW-0482">Metalloprotease</keyword>
<sequence>MFTNTLKTGVLLAGMGGLIVAVAGILGGGSSASLTIGVVLALVMVGGSYWFSDKLALKAGGARPITREQAPEFYDMIARLAERADLPMPTVAIADNPQPNAFATGRNPNHAVVCATQGLLSSLSRDEVEGVMAHELMHVKHRDILIGSVAAAIATAISYMAQMAMFSQMFGGRDRRDSNPVAMLAVAILAPVAATLIQMAVSRSREYEADRGAAELIGTGEPLASALEKIEVLAKQRPMAVQPAQASMYIHNPLAEARSSQGGPNMSKMFSTHPPTAERIRRLREMNPSPIV</sequence>
<feature type="binding site" evidence="12">
    <location>
        <position position="138"/>
    </location>
    <ligand>
        <name>Zn(2+)</name>
        <dbReference type="ChEBI" id="CHEBI:29105"/>
        <note>catalytic</note>
    </ligand>
</feature>
<evidence type="ECO:0000256" key="4">
    <source>
        <dbReference type="ARBA" id="ARBA00022670"/>
    </source>
</evidence>
<dbReference type="CDD" id="cd07336">
    <property type="entry name" value="M48B_HtpX_like"/>
    <property type="match status" value="1"/>
</dbReference>
<evidence type="ECO:0000256" key="6">
    <source>
        <dbReference type="ARBA" id="ARBA00022723"/>
    </source>
</evidence>
<feature type="domain" description="Peptidase M48" evidence="13">
    <location>
        <begin position="70"/>
        <end position="286"/>
    </location>
</feature>
<dbReference type="Pfam" id="PF01435">
    <property type="entry name" value="Peptidase_M48"/>
    <property type="match status" value="1"/>
</dbReference>
<dbReference type="GO" id="GO:0005886">
    <property type="term" value="C:plasma membrane"/>
    <property type="evidence" value="ECO:0007669"/>
    <property type="project" value="UniProtKB-SubCell"/>
</dbReference>
<comment type="cofactor">
    <cofactor evidence="12">
        <name>Zn(2+)</name>
        <dbReference type="ChEBI" id="CHEBI:29105"/>
    </cofactor>
    <text evidence="12">Binds 1 zinc ion per subunit.</text>
</comment>
<feature type="transmembrane region" description="Helical" evidence="12">
    <location>
        <begin position="181"/>
        <end position="201"/>
    </location>
</feature>
<keyword evidence="15" id="KW-1185">Reference proteome</keyword>
<comment type="subcellular location">
    <subcellularLocation>
        <location evidence="1 12">Cell membrane</location>
        <topology evidence="1 12">Multi-pass membrane protein</topology>
    </subcellularLocation>
</comment>
<feature type="transmembrane region" description="Helical" evidence="12">
    <location>
        <begin position="9"/>
        <end position="26"/>
    </location>
</feature>
<dbReference type="PANTHER" id="PTHR43221">
    <property type="entry name" value="PROTEASE HTPX"/>
    <property type="match status" value="1"/>
</dbReference>
<keyword evidence="14" id="KW-0346">Stress response</keyword>
<evidence type="ECO:0000259" key="13">
    <source>
        <dbReference type="Pfam" id="PF01435"/>
    </source>
</evidence>
<feature type="transmembrane region" description="Helical" evidence="12">
    <location>
        <begin position="32"/>
        <end position="51"/>
    </location>
</feature>
<evidence type="ECO:0000256" key="3">
    <source>
        <dbReference type="ARBA" id="ARBA00022475"/>
    </source>
</evidence>
<evidence type="ECO:0000256" key="1">
    <source>
        <dbReference type="ARBA" id="ARBA00004651"/>
    </source>
</evidence>
<evidence type="ECO:0000256" key="12">
    <source>
        <dbReference type="HAMAP-Rule" id="MF_00188"/>
    </source>
</evidence>
<dbReference type="AlphaFoldDB" id="A0A4R7I1N1"/>
<reference evidence="14 15" key="1">
    <citation type="submission" date="2019-03" db="EMBL/GenBank/DDBJ databases">
        <title>Sequencing the genomes of 1000 actinobacteria strains.</title>
        <authorList>
            <person name="Klenk H.-P."/>
        </authorList>
    </citation>
    <scope>NUCLEOTIDE SEQUENCE [LARGE SCALE GENOMIC DNA]</scope>
    <source>
        <strain evidence="14 15">DSM 18936</strain>
    </source>
</reference>
<dbReference type="GO" id="GO:0006508">
    <property type="term" value="P:proteolysis"/>
    <property type="evidence" value="ECO:0007669"/>
    <property type="project" value="UniProtKB-KW"/>
</dbReference>
<evidence type="ECO:0000256" key="8">
    <source>
        <dbReference type="ARBA" id="ARBA00022833"/>
    </source>
</evidence>
<evidence type="ECO:0000256" key="11">
    <source>
        <dbReference type="ARBA" id="ARBA00023136"/>
    </source>
</evidence>
<feature type="transmembrane region" description="Helical" evidence="12">
    <location>
        <begin position="144"/>
        <end position="161"/>
    </location>
</feature>
<keyword evidence="8 12" id="KW-0862">Zinc</keyword>
<dbReference type="GO" id="GO:0004222">
    <property type="term" value="F:metalloendopeptidase activity"/>
    <property type="evidence" value="ECO:0007669"/>
    <property type="project" value="UniProtKB-UniRule"/>
</dbReference>
<proteinExistence type="inferred from homology"/>
<evidence type="ECO:0000256" key="9">
    <source>
        <dbReference type="ARBA" id="ARBA00022989"/>
    </source>
</evidence>
<evidence type="ECO:0000256" key="2">
    <source>
        <dbReference type="ARBA" id="ARBA00009779"/>
    </source>
</evidence>
<evidence type="ECO:0000256" key="5">
    <source>
        <dbReference type="ARBA" id="ARBA00022692"/>
    </source>
</evidence>
<dbReference type="InterPro" id="IPR001915">
    <property type="entry name" value="Peptidase_M48"/>
</dbReference>